<evidence type="ECO:0000256" key="1">
    <source>
        <dbReference type="SAM" id="MobiDB-lite"/>
    </source>
</evidence>
<dbReference type="Proteomes" id="UP000219435">
    <property type="component" value="Unassembled WGS sequence"/>
</dbReference>
<keyword evidence="3" id="KW-1185">Reference proteome</keyword>
<name>A0A285V3I3_9ACTN</name>
<feature type="compositionally biased region" description="Low complexity" evidence="1">
    <location>
        <begin position="93"/>
        <end position="116"/>
    </location>
</feature>
<feature type="region of interest" description="Disordered" evidence="1">
    <location>
        <begin position="85"/>
        <end position="120"/>
    </location>
</feature>
<evidence type="ECO:0000313" key="2">
    <source>
        <dbReference type="EMBL" id="SOC48609.1"/>
    </source>
</evidence>
<organism evidence="2 3">
    <name type="scientific">Blastococcus aggregatus</name>
    <dbReference type="NCBI Taxonomy" id="38502"/>
    <lineage>
        <taxon>Bacteria</taxon>
        <taxon>Bacillati</taxon>
        <taxon>Actinomycetota</taxon>
        <taxon>Actinomycetes</taxon>
        <taxon>Geodermatophilales</taxon>
        <taxon>Geodermatophilaceae</taxon>
        <taxon>Blastococcus</taxon>
    </lineage>
</organism>
<proteinExistence type="predicted"/>
<dbReference type="EMBL" id="OBQI01000002">
    <property type="protein sequence ID" value="SOC48609.1"/>
    <property type="molecule type" value="Genomic_DNA"/>
</dbReference>
<accession>A0A285V3I3</accession>
<evidence type="ECO:0000313" key="3">
    <source>
        <dbReference type="Proteomes" id="UP000219435"/>
    </source>
</evidence>
<dbReference type="AlphaFoldDB" id="A0A285V3I3"/>
<sequence>MLPRAISVVISPTTAQEVPMARTTNSSATWASVRLKLAARPLSAIHLSVLVSERGLRTGRGHSTSTRRWMAGLLLALLPLAACTEDEAGPEGTSPSATTSLSSPTPTTPPATSRASSLEEEAAEAATEAFEGLLRVSDAASREPSAQNWEPEIRQYAADPAALLTVQSVRDYATLGLRQEGDSAVDLRVTGVDLASPEGPTVRITGCYDSQSAQTVNVETGEVVPPGTPPRYVWDITVVQFVAEPETPWLVATLEPLTDQPC</sequence>
<reference evidence="3" key="1">
    <citation type="submission" date="2017-08" db="EMBL/GenBank/DDBJ databases">
        <authorList>
            <person name="Varghese N."/>
            <person name="Submissions S."/>
        </authorList>
    </citation>
    <scope>NUCLEOTIDE SEQUENCE [LARGE SCALE GENOMIC DNA]</scope>
    <source>
        <strain evidence="3">DSM 4725</strain>
    </source>
</reference>
<protein>
    <submittedName>
        <fullName evidence="2">Uncharacterized protein</fullName>
    </submittedName>
</protein>
<gene>
    <name evidence="2" type="ORF">SAMN05660748_1312</name>
</gene>